<comment type="cofactor">
    <cofactor evidence="1">
        <name>Mg(2+)</name>
        <dbReference type="ChEBI" id="CHEBI:18420"/>
    </cofactor>
</comment>
<protein>
    <submittedName>
        <fullName evidence="6">Carbohydrate deacetylase</fullName>
    </submittedName>
</protein>
<evidence type="ECO:0000256" key="5">
    <source>
        <dbReference type="ARBA" id="ARBA00023277"/>
    </source>
</evidence>
<dbReference type="InterPro" id="IPR006879">
    <property type="entry name" value="YdjC-like"/>
</dbReference>
<dbReference type="PANTHER" id="PTHR31609:SF1">
    <property type="entry name" value="CARBOHYDRATE DEACETYLASE"/>
    <property type="match status" value="1"/>
</dbReference>
<keyword evidence="7" id="KW-1185">Reference proteome</keyword>
<evidence type="ECO:0000313" key="7">
    <source>
        <dbReference type="Proteomes" id="UP001500340"/>
    </source>
</evidence>
<dbReference type="CDD" id="cd10802">
    <property type="entry name" value="YdjC_TTHB029_like"/>
    <property type="match status" value="1"/>
</dbReference>
<proteinExistence type="predicted"/>
<evidence type="ECO:0000256" key="1">
    <source>
        <dbReference type="ARBA" id="ARBA00001946"/>
    </source>
</evidence>
<dbReference type="Proteomes" id="UP001500340">
    <property type="component" value="Unassembled WGS sequence"/>
</dbReference>
<keyword evidence="4" id="KW-0460">Magnesium</keyword>
<evidence type="ECO:0000256" key="4">
    <source>
        <dbReference type="ARBA" id="ARBA00022842"/>
    </source>
</evidence>
<evidence type="ECO:0000313" key="6">
    <source>
        <dbReference type="EMBL" id="GAA0393769.1"/>
    </source>
</evidence>
<dbReference type="InterPro" id="IPR011330">
    <property type="entry name" value="Glyco_hydro/deAcase_b/a-brl"/>
</dbReference>
<evidence type="ECO:0000256" key="2">
    <source>
        <dbReference type="ARBA" id="ARBA00022723"/>
    </source>
</evidence>
<keyword evidence="3" id="KW-0378">Hydrolase</keyword>
<dbReference type="RefSeq" id="WP_343861634.1">
    <property type="nucleotide sequence ID" value="NZ_BAAACX010000009.1"/>
</dbReference>
<evidence type="ECO:0000256" key="3">
    <source>
        <dbReference type="ARBA" id="ARBA00022801"/>
    </source>
</evidence>
<sequence>MMGHPKLMPNDRAIIINADDFGITHSTNQAIAELFKNDSITSSSLMVPCTAAIEVPKLCSMNHKIKVGIHLTLTSTENYSLKPVFQEYDLGSLVTDEGFFPKDFTFVEMNADPSEVKAELEAQILWALSHGIDVTHLDSHAGSVMGLATGRDFLEIVFDLCEKYELPFNLPLRIIDQPFFSRSQKNLFEQRILSAKRRGIELIDDLISLPYHLEPGENYDQMRDRLIQQIECCKPGITQIVAHPAKVTRELQSLTPHFEKRGLEFLLFNDPLIKHTLQNNHIKLISWEYLRSLQQSKKSPY</sequence>
<gene>
    <name evidence="6" type="ORF">GCM10008933_25750</name>
</gene>
<comment type="caution">
    <text evidence="6">The sequence shown here is derived from an EMBL/GenBank/DDBJ whole genome shotgun (WGS) entry which is preliminary data.</text>
</comment>
<dbReference type="SUPFAM" id="SSF88713">
    <property type="entry name" value="Glycoside hydrolase/deacetylase"/>
    <property type="match status" value="1"/>
</dbReference>
<dbReference type="Gene3D" id="3.20.20.370">
    <property type="entry name" value="Glycoside hydrolase/deacetylase"/>
    <property type="match status" value="1"/>
</dbReference>
<name>A0ABP3IAR1_9BACL</name>
<organism evidence="6 7">
    <name type="scientific">Paenibacillus motobuensis</name>
    <dbReference type="NCBI Taxonomy" id="295324"/>
    <lineage>
        <taxon>Bacteria</taxon>
        <taxon>Bacillati</taxon>
        <taxon>Bacillota</taxon>
        <taxon>Bacilli</taxon>
        <taxon>Bacillales</taxon>
        <taxon>Paenibacillaceae</taxon>
        <taxon>Paenibacillus</taxon>
    </lineage>
</organism>
<dbReference type="EMBL" id="BAAACX010000009">
    <property type="protein sequence ID" value="GAA0393769.1"/>
    <property type="molecule type" value="Genomic_DNA"/>
</dbReference>
<dbReference type="Pfam" id="PF04794">
    <property type="entry name" value="YdjC"/>
    <property type="match status" value="1"/>
</dbReference>
<keyword evidence="2" id="KW-0479">Metal-binding</keyword>
<reference evidence="7" key="1">
    <citation type="journal article" date="2019" name="Int. J. Syst. Evol. Microbiol.">
        <title>The Global Catalogue of Microorganisms (GCM) 10K type strain sequencing project: providing services to taxonomists for standard genome sequencing and annotation.</title>
        <authorList>
            <consortium name="The Broad Institute Genomics Platform"/>
            <consortium name="The Broad Institute Genome Sequencing Center for Infectious Disease"/>
            <person name="Wu L."/>
            <person name="Ma J."/>
        </authorList>
    </citation>
    <scope>NUCLEOTIDE SEQUENCE [LARGE SCALE GENOMIC DNA]</scope>
    <source>
        <strain evidence="7">JCM 12774</strain>
    </source>
</reference>
<dbReference type="PANTHER" id="PTHR31609">
    <property type="entry name" value="YDJC DEACETYLASE FAMILY MEMBER"/>
    <property type="match status" value="1"/>
</dbReference>
<accession>A0ABP3IAR1</accession>
<keyword evidence="5" id="KW-0119">Carbohydrate metabolism</keyword>